<dbReference type="EMBL" id="JBHMDO010000024">
    <property type="protein sequence ID" value="MFB9327300.1"/>
    <property type="molecule type" value="Genomic_DNA"/>
</dbReference>
<dbReference type="PROSITE" id="PS51682">
    <property type="entry name" value="SAM_OMT_I"/>
    <property type="match status" value="1"/>
</dbReference>
<dbReference type="RefSeq" id="WP_377495444.1">
    <property type="nucleotide sequence ID" value="NZ_JBHMDO010000024.1"/>
</dbReference>
<dbReference type="EC" id="2.1.1.-" evidence="4"/>
<dbReference type="InterPro" id="IPR002935">
    <property type="entry name" value="SAM_O-MeTrfase"/>
</dbReference>
<name>A0ABV5KQY2_9BACL</name>
<keyword evidence="2 4" id="KW-0808">Transferase</keyword>
<accession>A0ABV5KQY2</accession>
<evidence type="ECO:0000313" key="5">
    <source>
        <dbReference type="Proteomes" id="UP001589747"/>
    </source>
</evidence>
<dbReference type="Gene3D" id="3.40.50.150">
    <property type="entry name" value="Vaccinia Virus protein VP39"/>
    <property type="match status" value="1"/>
</dbReference>
<dbReference type="GO" id="GO:0032259">
    <property type="term" value="P:methylation"/>
    <property type="evidence" value="ECO:0007669"/>
    <property type="project" value="UniProtKB-KW"/>
</dbReference>
<organism evidence="4 5">
    <name type="scientific">Paenibacillus aurantiacus</name>
    <dbReference type="NCBI Taxonomy" id="1936118"/>
    <lineage>
        <taxon>Bacteria</taxon>
        <taxon>Bacillati</taxon>
        <taxon>Bacillota</taxon>
        <taxon>Bacilli</taxon>
        <taxon>Bacillales</taxon>
        <taxon>Paenibacillaceae</taxon>
        <taxon>Paenibacillus</taxon>
    </lineage>
</organism>
<dbReference type="PANTHER" id="PTHR10509:SF14">
    <property type="entry name" value="CAFFEOYL-COA O-METHYLTRANSFERASE 3-RELATED"/>
    <property type="match status" value="1"/>
</dbReference>
<dbReference type="GO" id="GO:0008168">
    <property type="term" value="F:methyltransferase activity"/>
    <property type="evidence" value="ECO:0007669"/>
    <property type="project" value="UniProtKB-KW"/>
</dbReference>
<evidence type="ECO:0000313" key="4">
    <source>
        <dbReference type="EMBL" id="MFB9327300.1"/>
    </source>
</evidence>
<gene>
    <name evidence="4" type="ORF">ACFFSY_15340</name>
</gene>
<dbReference type="SUPFAM" id="SSF53335">
    <property type="entry name" value="S-adenosyl-L-methionine-dependent methyltransferases"/>
    <property type="match status" value="1"/>
</dbReference>
<sequence>MEAGNYVNDLLGADADLERVIASIKALGMPEISVAPGYGRLLTMLVQMSGAKQALEIGALGGYSGICLARGLGEDGALTSLELLPHFADAARTNMEAAGFGGRVEYRIGDAKDNLAKLAQEGRRFDFFFIDADKEGYPVYLDWALALANPGAVIVGDNTLLRGRVWNSEKNGPSVQAMRAFNERMLSDERLTGTILPGYDGLTVATVK</sequence>
<dbReference type="PANTHER" id="PTHR10509">
    <property type="entry name" value="O-METHYLTRANSFERASE-RELATED"/>
    <property type="match status" value="1"/>
</dbReference>
<comment type="caution">
    <text evidence="4">The sequence shown here is derived from an EMBL/GenBank/DDBJ whole genome shotgun (WGS) entry which is preliminary data.</text>
</comment>
<keyword evidence="3" id="KW-0949">S-adenosyl-L-methionine</keyword>
<evidence type="ECO:0000256" key="1">
    <source>
        <dbReference type="ARBA" id="ARBA00022603"/>
    </source>
</evidence>
<dbReference type="Proteomes" id="UP001589747">
    <property type="component" value="Unassembled WGS sequence"/>
</dbReference>
<evidence type="ECO:0000256" key="3">
    <source>
        <dbReference type="ARBA" id="ARBA00022691"/>
    </source>
</evidence>
<dbReference type="Pfam" id="PF01596">
    <property type="entry name" value="Methyltransf_3"/>
    <property type="match status" value="1"/>
</dbReference>
<reference evidence="4 5" key="1">
    <citation type="submission" date="2024-09" db="EMBL/GenBank/DDBJ databases">
        <authorList>
            <person name="Sun Q."/>
            <person name="Mori K."/>
        </authorList>
    </citation>
    <scope>NUCLEOTIDE SEQUENCE [LARGE SCALE GENOMIC DNA]</scope>
    <source>
        <strain evidence="4 5">TISTR 2452</strain>
    </source>
</reference>
<dbReference type="InterPro" id="IPR029063">
    <property type="entry name" value="SAM-dependent_MTases_sf"/>
</dbReference>
<evidence type="ECO:0000256" key="2">
    <source>
        <dbReference type="ARBA" id="ARBA00022679"/>
    </source>
</evidence>
<dbReference type="InterPro" id="IPR050362">
    <property type="entry name" value="Cation-dep_OMT"/>
</dbReference>
<protein>
    <submittedName>
        <fullName evidence="4">O-methyltransferase</fullName>
        <ecNumber evidence="4">2.1.1.-</ecNumber>
    </submittedName>
</protein>
<proteinExistence type="predicted"/>
<keyword evidence="1 4" id="KW-0489">Methyltransferase</keyword>
<keyword evidence="5" id="KW-1185">Reference proteome</keyword>